<dbReference type="InParanoid" id="A0A3Q3EW60"/>
<evidence type="ECO:0000256" key="8">
    <source>
        <dbReference type="ARBA" id="ARBA00023034"/>
    </source>
</evidence>
<dbReference type="InterPro" id="IPR012163">
    <property type="entry name" value="Sialyl_trans"/>
</dbReference>
<feature type="disulfide bond" evidence="12">
    <location>
        <begin position="110"/>
        <end position="259"/>
    </location>
</feature>
<name>A0A3Q3EW60_9LABR</name>
<proteinExistence type="inferred from homology"/>
<dbReference type="InterPro" id="IPR001675">
    <property type="entry name" value="Glyco_trans_29"/>
</dbReference>
<evidence type="ECO:0000256" key="5">
    <source>
        <dbReference type="ARBA" id="ARBA00022692"/>
    </source>
</evidence>
<dbReference type="PANTHER" id="PTHR11987:SF50">
    <property type="entry name" value="ALPHA-2,8-SIALYLTRANSFERASE 8F"/>
    <property type="match status" value="1"/>
</dbReference>
<reference evidence="13" key="1">
    <citation type="submission" date="2025-08" db="UniProtKB">
        <authorList>
            <consortium name="Ensembl"/>
        </authorList>
    </citation>
    <scope>IDENTIFICATION</scope>
</reference>
<evidence type="ECO:0000256" key="1">
    <source>
        <dbReference type="ARBA" id="ARBA00004323"/>
    </source>
</evidence>
<accession>A0A3Q3EW60</accession>
<keyword evidence="11" id="KW-0325">Glycoprotein</keyword>
<keyword evidence="9" id="KW-0472">Membrane</keyword>
<dbReference type="Proteomes" id="UP000261660">
    <property type="component" value="Unplaced"/>
</dbReference>
<evidence type="ECO:0000256" key="9">
    <source>
        <dbReference type="ARBA" id="ARBA00023136"/>
    </source>
</evidence>
<keyword evidence="14" id="KW-1185">Reference proteome</keyword>
<dbReference type="Gene3D" id="3.90.1480.20">
    <property type="entry name" value="Glycosyl transferase family 29"/>
    <property type="match status" value="1"/>
</dbReference>
<dbReference type="STRING" id="56723.ENSLBEP00000010542"/>
<keyword evidence="6" id="KW-0735">Signal-anchor</keyword>
<comment type="subcellular location">
    <subcellularLocation>
        <location evidence="1">Golgi apparatus membrane</location>
        <topology evidence="1">Single-pass type II membrane protein</topology>
    </subcellularLocation>
</comment>
<protein>
    <submittedName>
        <fullName evidence="13">Alpha-2,8-sialyltransferase 8E-like</fullName>
    </submittedName>
</protein>
<keyword evidence="10" id="KW-1015">Disulfide bond</keyword>
<reference evidence="13" key="2">
    <citation type="submission" date="2025-09" db="UniProtKB">
        <authorList>
            <consortium name="Ensembl"/>
        </authorList>
    </citation>
    <scope>IDENTIFICATION</scope>
</reference>
<dbReference type="PIRSF" id="PIRSF005557">
    <property type="entry name" value="Sialyl_trans"/>
    <property type="match status" value="1"/>
</dbReference>
<keyword evidence="8" id="KW-0333">Golgi apparatus</keyword>
<evidence type="ECO:0000313" key="14">
    <source>
        <dbReference type="Proteomes" id="UP000261660"/>
    </source>
</evidence>
<evidence type="ECO:0000256" key="7">
    <source>
        <dbReference type="ARBA" id="ARBA00022989"/>
    </source>
</evidence>
<evidence type="ECO:0000256" key="12">
    <source>
        <dbReference type="PIRSR" id="PIRSR005557-2"/>
    </source>
</evidence>
<keyword evidence="5" id="KW-0812">Transmembrane</keyword>
<dbReference type="PANTHER" id="PTHR11987">
    <property type="entry name" value="ALPHA-2,8-SIALYLTRANSFERASE"/>
    <property type="match status" value="1"/>
</dbReference>
<dbReference type="GeneTree" id="ENSGT01030000234535"/>
<dbReference type="Pfam" id="PF00777">
    <property type="entry name" value="Glyco_transf_29"/>
    <property type="match status" value="1"/>
</dbReference>
<dbReference type="AlphaFoldDB" id="A0A3Q3EW60"/>
<comment type="similarity">
    <text evidence="2">Belongs to the glycosyltransferase 29 family.</text>
</comment>
<keyword evidence="3" id="KW-0328">Glycosyltransferase</keyword>
<keyword evidence="4" id="KW-0808">Transferase</keyword>
<sequence length="321" mass="36325">LFFLFHSDVDQHFPVPQQKRAPKTFNLCKGCNIKTSESLVHGLTKSLWFPRSQLSSSCSGFDKAIITQANTPVGSKFSYDGGKSSYLVSPEVFRTFTKEHPFSNKTWDTCAVVGNGGILTDSRCGERIDSAQFVMRCNLPPLGNSYAKHVGVKTDLVTANPSIFMEKYESLMRRRRPFVESLHIYSSSLLLLPALALRQYIPVCMRAIYSIEDFGSPMRPVFFNPEYMQKLTAFWRAKGLRSGRLSTGIIMASIALEVCENVHLYGFWPFDNHPYGLYDLTNHYYDDRKAKSVHAMPTEFGLLMGLHKQGVLKLHLGDCQH</sequence>
<dbReference type="InterPro" id="IPR038578">
    <property type="entry name" value="GT29-like_sf"/>
</dbReference>
<evidence type="ECO:0000256" key="3">
    <source>
        <dbReference type="ARBA" id="ARBA00022676"/>
    </source>
</evidence>
<evidence type="ECO:0000256" key="11">
    <source>
        <dbReference type="ARBA" id="ARBA00023180"/>
    </source>
</evidence>
<dbReference type="GO" id="GO:0009311">
    <property type="term" value="P:oligosaccharide metabolic process"/>
    <property type="evidence" value="ECO:0007669"/>
    <property type="project" value="TreeGrafter"/>
</dbReference>
<dbReference type="GO" id="GO:0000139">
    <property type="term" value="C:Golgi membrane"/>
    <property type="evidence" value="ECO:0007669"/>
    <property type="project" value="UniProtKB-SubCell"/>
</dbReference>
<dbReference type="Ensembl" id="ENSLBET00000011108.1">
    <property type="protein sequence ID" value="ENSLBEP00000010542.1"/>
    <property type="gene ID" value="ENSLBEG00000008144.1"/>
</dbReference>
<dbReference type="GO" id="GO:0006491">
    <property type="term" value="P:N-glycan processing"/>
    <property type="evidence" value="ECO:0007669"/>
    <property type="project" value="TreeGrafter"/>
</dbReference>
<evidence type="ECO:0000313" key="13">
    <source>
        <dbReference type="Ensembl" id="ENSLBEP00000010542.1"/>
    </source>
</evidence>
<dbReference type="InterPro" id="IPR050943">
    <property type="entry name" value="Glycosyltr_29_Sialyltrsf"/>
</dbReference>
<evidence type="ECO:0000256" key="10">
    <source>
        <dbReference type="ARBA" id="ARBA00023157"/>
    </source>
</evidence>
<organism evidence="13 14">
    <name type="scientific">Labrus bergylta</name>
    <name type="common">ballan wrasse</name>
    <dbReference type="NCBI Taxonomy" id="56723"/>
    <lineage>
        <taxon>Eukaryota</taxon>
        <taxon>Metazoa</taxon>
        <taxon>Chordata</taxon>
        <taxon>Craniata</taxon>
        <taxon>Vertebrata</taxon>
        <taxon>Euteleostomi</taxon>
        <taxon>Actinopterygii</taxon>
        <taxon>Neopterygii</taxon>
        <taxon>Teleostei</taxon>
        <taxon>Neoteleostei</taxon>
        <taxon>Acanthomorphata</taxon>
        <taxon>Eupercaria</taxon>
        <taxon>Labriformes</taxon>
        <taxon>Labridae</taxon>
        <taxon>Labrus</taxon>
    </lineage>
</organism>
<evidence type="ECO:0000256" key="2">
    <source>
        <dbReference type="ARBA" id="ARBA00006003"/>
    </source>
</evidence>
<dbReference type="GO" id="GO:0003828">
    <property type="term" value="F:alpha-N-acetylneuraminate alpha-2,8-sialyltransferase activity"/>
    <property type="evidence" value="ECO:0007669"/>
    <property type="project" value="TreeGrafter"/>
</dbReference>
<evidence type="ECO:0000256" key="4">
    <source>
        <dbReference type="ARBA" id="ARBA00022679"/>
    </source>
</evidence>
<evidence type="ECO:0000256" key="6">
    <source>
        <dbReference type="ARBA" id="ARBA00022968"/>
    </source>
</evidence>
<keyword evidence="7" id="KW-1133">Transmembrane helix</keyword>